<dbReference type="PANTHER" id="PTHR11439">
    <property type="entry name" value="GAG-POL-RELATED RETROTRANSPOSON"/>
    <property type="match status" value="1"/>
</dbReference>
<dbReference type="STRING" id="407821.A0A087UZM7"/>
<feature type="non-terminal residue" evidence="1">
    <location>
        <position position="86"/>
    </location>
</feature>
<evidence type="ECO:0000313" key="1">
    <source>
        <dbReference type="EMBL" id="KFM82816.1"/>
    </source>
</evidence>
<dbReference type="PANTHER" id="PTHR11439:SF467">
    <property type="entry name" value="INTEGRASE CATALYTIC DOMAIN-CONTAINING PROTEIN"/>
    <property type="match status" value="1"/>
</dbReference>
<evidence type="ECO:0000313" key="2">
    <source>
        <dbReference type="Proteomes" id="UP000054359"/>
    </source>
</evidence>
<name>A0A087UZM7_STEMI</name>
<dbReference type="AlphaFoldDB" id="A0A087UZM7"/>
<keyword evidence="2" id="KW-1185">Reference proteome</keyword>
<protein>
    <submittedName>
        <fullName evidence="1">Putative mitochondrial protein</fullName>
    </submittedName>
</protein>
<dbReference type="EMBL" id="KK122488">
    <property type="protein sequence ID" value="KFM82816.1"/>
    <property type="molecule type" value="Genomic_DNA"/>
</dbReference>
<proteinExistence type="predicted"/>
<sequence length="86" mass="9727">MGTRPDIAYAVSLVSRKLNNPTESDWEIVQTTLRYLCNTIGHSIVYNSEDDRSLMLFSDADNNSCTETHRSRTGVISFYGGYAITW</sequence>
<organism evidence="1 2">
    <name type="scientific">Stegodyphus mimosarum</name>
    <name type="common">African social velvet spider</name>
    <dbReference type="NCBI Taxonomy" id="407821"/>
    <lineage>
        <taxon>Eukaryota</taxon>
        <taxon>Metazoa</taxon>
        <taxon>Ecdysozoa</taxon>
        <taxon>Arthropoda</taxon>
        <taxon>Chelicerata</taxon>
        <taxon>Arachnida</taxon>
        <taxon>Araneae</taxon>
        <taxon>Araneomorphae</taxon>
        <taxon>Entelegynae</taxon>
        <taxon>Eresoidea</taxon>
        <taxon>Eresidae</taxon>
        <taxon>Stegodyphus</taxon>
    </lineage>
</organism>
<accession>A0A087UZM7</accession>
<dbReference type="OMA" id="YLCNTIG"/>
<dbReference type="OrthoDB" id="6429664at2759"/>
<gene>
    <name evidence="1" type="ORF">X975_03750</name>
</gene>
<dbReference type="Proteomes" id="UP000054359">
    <property type="component" value="Unassembled WGS sequence"/>
</dbReference>
<reference evidence="1 2" key="1">
    <citation type="submission" date="2013-11" db="EMBL/GenBank/DDBJ databases">
        <title>Genome sequencing of Stegodyphus mimosarum.</title>
        <authorList>
            <person name="Bechsgaard J."/>
        </authorList>
    </citation>
    <scope>NUCLEOTIDE SEQUENCE [LARGE SCALE GENOMIC DNA]</scope>
</reference>